<evidence type="ECO:0000313" key="9">
    <source>
        <dbReference type="EMBL" id="MBT9144545.1"/>
    </source>
</evidence>
<dbReference type="SUPFAM" id="SSF51735">
    <property type="entry name" value="NAD(P)-binding Rossmann-fold domains"/>
    <property type="match status" value="1"/>
</dbReference>
<dbReference type="FunFam" id="3.40.50.10860:FF:000003">
    <property type="entry name" value="Glutamate dehydrogenase"/>
    <property type="match status" value="1"/>
</dbReference>
<dbReference type="GO" id="GO:0006538">
    <property type="term" value="P:L-glutamate catabolic process"/>
    <property type="evidence" value="ECO:0007669"/>
    <property type="project" value="TreeGrafter"/>
</dbReference>
<feature type="binding site" evidence="5">
    <location>
        <position position="221"/>
    </location>
    <ligand>
        <name>NAD(+)</name>
        <dbReference type="ChEBI" id="CHEBI:57540"/>
    </ligand>
</feature>
<dbReference type="Pfam" id="PF02812">
    <property type="entry name" value="ELFV_dehydrog_N"/>
    <property type="match status" value="1"/>
</dbReference>
<evidence type="ECO:0000256" key="6">
    <source>
        <dbReference type="PIRSR" id="PIRSR000185-3"/>
    </source>
</evidence>
<feature type="site" description="Important for catalysis" evidence="6">
    <location>
        <position position="146"/>
    </location>
</feature>
<feature type="binding site" evidence="5">
    <location>
        <position position="190"/>
    </location>
    <ligand>
        <name>NAD(+)</name>
        <dbReference type="ChEBI" id="CHEBI:57540"/>
    </ligand>
</feature>
<dbReference type="PROSITE" id="PS00074">
    <property type="entry name" value="GLFV_DEHYDROGENASE"/>
    <property type="match status" value="1"/>
</dbReference>
<dbReference type="GO" id="GO:0000166">
    <property type="term" value="F:nucleotide binding"/>
    <property type="evidence" value="ECO:0007669"/>
    <property type="project" value="UniProtKB-KW"/>
</dbReference>
<dbReference type="InterPro" id="IPR036291">
    <property type="entry name" value="NAD(P)-bd_dom_sf"/>
</dbReference>
<dbReference type="PANTHER" id="PTHR11606">
    <property type="entry name" value="GLUTAMATE DEHYDROGENASE"/>
    <property type="match status" value="1"/>
</dbReference>
<keyword evidence="5" id="KW-0547">Nucleotide-binding</keyword>
<dbReference type="InterPro" id="IPR006096">
    <property type="entry name" value="Glu/Leu/Phe/Val/Trp_DH_C"/>
</dbReference>
<dbReference type="CDD" id="cd01076">
    <property type="entry name" value="NAD_bind_1_Glu_DH"/>
    <property type="match status" value="1"/>
</dbReference>
<dbReference type="PIRSF" id="PIRSF000185">
    <property type="entry name" value="Glu_DH"/>
    <property type="match status" value="1"/>
</dbReference>
<dbReference type="InterPro" id="IPR033524">
    <property type="entry name" value="Glu/Leu/Phe/Val_DH_AS"/>
</dbReference>
<proteinExistence type="inferred from homology"/>
<sequence>MSDKLNPFEMAQQQIDNAASILGLEQGIHEILRWPKRVLYVNIPVKMDDGSIKVFKGYRAQHVDVLGPYKGGLRYHPEVCMDETIALSLWMTFKCGVVGLPYGGGKGGITCNPKELSLGELERLSRGYVQAIFPIIGPEKDIPAPDVYTTPQIMAWMMDEFSMLKGYYSPGVITGKPVAVGGSLGRNTATATGTVITIREALKSMGKSFREVTVAIQGYGNAGFFAAKFVHEKGAKLVAVSDSRGGILNKEGFDPYKVFEHKEKTGSVVDYPGATTITNEQLLELPVDVLIPAALEGVITKANAHNVKAKIIGEAANGPTTPEADEILYKNGVFMLPDILASAGGVIVSYFEWVQNLTNYYWTQEEVDIRLDEKMTAAFKAVLEVSKQYKVDMRTAAYLHSIKRLAEAMKLRGWAG</sequence>
<evidence type="ECO:0000256" key="5">
    <source>
        <dbReference type="PIRSR" id="PIRSR000185-2"/>
    </source>
</evidence>
<gene>
    <name evidence="9" type="primary">rocG</name>
    <name evidence="9" type="ORF">DDT42_00386</name>
</gene>
<dbReference type="InterPro" id="IPR033922">
    <property type="entry name" value="NAD_bind_Glu_DH"/>
</dbReference>
<comment type="similarity">
    <text evidence="1 3 7">Belongs to the Glu/Leu/Phe/Val dehydrogenases family.</text>
</comment>
<dbReference type="Pfam" id="PF00208">
    <property type="entry name" value="ELFV_dehydrog"/>
    <property type="match status" value="1"/>
</dbReference>
<feature type="binding site" evidence="5">
    <location>
        <position position="70"/>
    </location>
    <ligand>
        <name>substrate</name>
    </ligand>
</feature>
<reference evidence="9 10" key="1">
    <citation type="journal article" date="2021" name="bioRxiv">
        <title>Unique metabolic strategies in Hadean analogues reveal hints for primordial physiology.</title>
        <authorList>
            <person name="Nobu M.K."/>
            <person name="Nakai R."/>
            <person name="Tamazawa S."/>
            <person name="Mori H."/>
            <person name="Toyoda A."/>
            <person name="Ijiri A."/>
            <person name="Suzuki S."/>
            <person name="Kurokawa K."/>
            <person name="Kamagata Y."/>
            <person name="Tamaki H."/>
        </authorList>
    </citation>
    <scope>NUCLEOTIDE SEQUENCE [LARGE SCALE GENOMIC DNA]</scope>
    <source>
        <strain evidence="9">BS525</strain>
    </source>
</reference>
<feature type="domain" description="Glutamate/phenylalanine/leucine/valine/L-tryptophan dehydrogenase C-terminal" evidence="8">
    <location>
        <begin position="183"/>
        <end position="413"/>
    </location>
</feature>
<feature type="binding site" evidence="5">
    <location>
        <position position="94"/>
    </location>
    <ligand>
        <name>substrate</name>
    </ligand>
</feature>
<protein>
    <recommendedName>
        <fullName evidence="3">Glutamate dehydrogenase</fullName>
    </recommendedName>
</protein>
<dbReference type="InterPro" id="IPR046346">
    <property type="entry name" value="Aminoacid_DH-like_N_sf"/>
</dbReference>
<evidence type="ECO:0000259" key="8">
    <source>
        <dbReference type="SMART" id="SM00839"/>
    </source>
</evidence>
<dbReference type="PRINTS" id="PR00082">
    <property type="entry name" value="GLFDHDRGNASE"/>
</dbReference>
<evidence type="ECO:0000256" key="3">
    <source>
        <dbReference type="PIRNR" id="PIRNR000185"/>
    </source>
</evidence>
<feature type="binding site" evidence="5">
    <location>
        <position position="349"/>
    </location>
    <ligand>
        <name>substrate</name>
    </ligand>
</feature>
<keyword evidence="2 3" id="KW-0560">Oxidoreductase</keyword>
<evidence type="ECO:0000256" key="4">
    <source>
        <dbReference type="PIRSR" id="PIRSR000185-1"/>
    </source>
</evidence>
<dbReference type="InterPro" id="IPR014362">
    <property type="entry name" value="Glu_DH"/>
</dbReference>
<dbReference type="SMART" id="SM00839">
    <property type="entry name" value="ELFV_dehydrog"/>
    <property type="match status" value="1"/>
</dbReference>
<organism evidence="9 10">
    <name type="scientific">Psychracetigena formicireducens</name>
    <dbReference type="NCBI Taxonomy" id="2986056"/>
    <lineage>
        <taxon>Bacteria</taxon>
        <taxon>Bacillati</taxon>
        <taxon>Candidatus Lithacetigenota</taxon>
        <taxon>Candidatus Psychracetigena</taxon>
    </lineage>
</organism>
<comment type="caution">
    <text evidence="9">The sequence shown here is derived from an EMBL/GenBank/DDBJ whole genome shotgun (WGS) entry which is preliminary data.</text>
</comment>
<dbReference type="AlphaFoldDB" id="A0A9E2BFB2"/>
<evidence type="ECO:0000256" key="1">
    <source>
        <dbReference type="ARBA" id="ARBA00006382"/>
    </source>
</evidence>
<dbReference type="Gene3D" id="3.40.50.10860">
    <property type="entry name" value="Leucine Dehydrogenase, chain A, domain 1"/>
    <property type="match status" value="1"/>
</dbReference>
<dbReference type="EMBL" id="QLTW01000011">
    <property type="protein sequence ID" value="MBT9144545.1"/>
    <property type="molecule type" value="Genomic_DNA"/>
</dbReference>
<evidence type="ECO:0000256" key="2">
    <source>
        <dbReference type="ARBA" id="ARBA00023002"/>
    </source>
</evidence>
<name>A0A9E2BFB2_PSYF1</name>
<dbReference type="Proteomes" id="UP000811545">
    <property type="component" value="Unassembled WGS sequence"/>
</dbReference>
<dbReference type="SUPFAM" id="SSF53223">
    <property type="entry name" value="Aminoacid dehydrogenase-like, N-terminal domain"/>
    <property type="match status" value="1"/>
</dbReference>
<dbReference type="InterPro" id="IPR006095">
    <property type="entry name" value="Glu/Leu/Phe/Val/Trp_DH"/>
</dbReference>
<keyword evidence="5" id="KW-0520">NAD</keyword>
<dbReference type="InterPro" id="IPR006097">
    <property type="entry name" value="Glu/Leu/Phe/Val/Trp_DH_dimer"/>
</dbReference>
<dbReference type="GO" id="GO:0004352">
    <property type="term" value="F:glutamate dehydrogenase (NAD+) activity"/>
    <property type="evidence" value="ECO:0007669"/>
    <property type="project" value="TreeGrafter"/>
</dbReference>
<evidence type="ECO:0000313" key="10">
    <source>
        <dbReference type="Proteomes" id="UP000811545"/>
    </source>
</evidence>
<accession>A0A9E2BFB2</accession>
<dbReference type="Gene3D" id="3.40.50.720">
    <property type="entry name" value="NAD(P)-binding Rossmann-like Domain"/>
    <property type="match status" value="1"/>
</dbReference>
<dbReference type="PANTHER" id="PTHR11606:SF13">
    <property type="entry name" value="GLUTAMATE DEHYDROGENASE 1, MITOCHONDRIAL"/>
    <property type="match status" value="1"/>
</dbReference>
<feature type="active site" description="Proton donor" evidence="4">
    <location>
        <position position="106"/>
    </location>
</feature>
<evidence type="ECO:0000256" key="7">
    <source>
        <dbReference type="RuleBase" id="RU004417"/>
    </source>
</evidence>